<dbReference type="SUPFAM" id="SSF54611">
    <property type="entry name" value="SecB-like"/>
    <property type="match status" value="1"/>
</dbReference>
<evidence type="ECO:0000256" key="1">
    <source>
        <dbReference type="ARBA" id="ARBA00009990"/>
    </source>
</evidence>
<dbReference type="InterPro" id="IPR035958">
    <property type="entry name" value="SecB-like_sf"/>
</dbReference>
<dbReference type="PANTHER" id="PTHR36918">
    <property type="match status" value="1"/>
</dbReference>
<proteinExistence type="inferred from homology"/>
<dbReference type="EMBL" id="JAAMOW010000006">
    <property type="protein sequence ID" value="NGY05523.1"/>
    <property type="molecule type" value="Genomic_DNA"/>
</dbReference>
<comment type="function">
    <text evidence="5">One of the proteins required for the normal export of preproteins out of the cell cytoplasm. It is a molecular chaperone that binds to a subset of precursor proteins, maintaining them in a translocation-competent state. It also specifically binds to its receptor SecA.</text>
</comment>
<dbReference type="InterPro" id="IPR003708">
    <property type="entry name" value="SecB"/>
</dbReference>
<dbReference type="Pfam" id="PF02556">
    <property type="entry name" value="SecB"/>
    <property type="match status" value="1"/>
</dbReference>
<dbReference type="PRINTS" id="PR01594">
    <property type="entry name" value="SECBCHAPRONE"/>
</dbReference>
<keyword evidence="7" id="KW-1185">Reference proteome</keyword>
<evidence type="ECO:0000256" key="3">
    <source>
        <dbReference type="ARBA" id="ARBA00022927"/>
    </source>
</evidence>
<protein>
    <recommendedName>
        <fullName evidence="5">Protein-export protein SecB</fullName>
    </recommendedName>
</protein>
<dbReference type="PANTHER" id="PTHR36918:SF1">
    <property type="entry name" value="PROTEIN-EXPORT PROTEIN SECB"/>
    <property type="match status" value="1"/>
</dbReference>
<dbReference type="GO" id="GO:0015031">
    <property type="term" value="P:protein transport"/>
    <property type="evidence" value="ECO:0007669"/>
    <property type="project" value="UniProtKB-UniRule"/>
</dbReference>
<sequence length="171" mass="18585">MSDIETPEAPAAGNDAQQRQVLLQKIYVKDASLEVPLAPQIFTRQWQPQMDVQVNTEAKALEGDALQVLLAVTVTAKLGEDVAFLVEVQQAGIFSVRGFVQNEERAAVAAAYCPNLLFPFVRETIADLVQRAGFPQLLLQPINFDALYLEHVQRARAQAAGANGPASNSVN</sequence>
<dbReference type="NCBIfam" id="NF004393">
    <property type="entry name" value="PRK05751.1-4"/>
    <property type="match status" value="1"/>
</dbReference>
<evidence type="ECO:0000313" key="7">
    <source>
        <dbReference type="Proteomes" id="UP000472676"/>
    </source>
</evidence>
<dbReference type="RefSeq" id="WP_166257206.1">
    <property type="nucleotide sequence ID" value="NZ_JAAMOW010000006.1"/>
</dbReference>
<comment type="caution">
    <text evidence="6">The sequence shown here is derived from an EMBL/GenBank/DDBJ whole genome shotgun (WGS) entry which is preliminary data.</text>
</comment>
<dbReference type="Proteomes" id="UP000472676">
    <property type="component" value="Unassembled WGS sequence"/>
</dbReference>
<comment type="similarity">
    <text evidence="1 5">Belongs to the SecB family.</text>
</comment>
<keyword evidence="4 5" id="KW-0811">Translocation</keyword>
<reference evidence="6 7" key="1">
    <citation type="journal article" date="2014" name="Int. J. Syst. Evol. Microbiol.">
        <title>Solimonas terrae sp. nov., isolated from soil.</title>
        <authorList>
            <person name="Kim S.J."/>
            <person name="Moon J.Y."/>
            <person name="Weon H.Y."/>
            <person name="Ahn J.H."/>
            <person name="Chen W.M."/>
            <person name="Kwon S.W."/>
        </authorList>
    </citation>
    <scope>NUCLEOTIDE SEQUENCE [LARGE SCALE GENOMIC DNA]</scope>
    <source>
        <strain evidence="6 7">KIS83-12</strain>
    </source>
</reference>
<dbReference type="GO" id="GO:0005737">
    <property type="term" value="C:cytoplasm"/>
    <property type="evidence" value="ECO:0007669"/>
    <property type="project" value="UniProtKB-SubCell"/>
</dbReference>
<keyword evidence="3 5" id="KW-0653">Protein transport</keyword>
<dbReference type="NCBIfam" id="TIGR00809">
    <property type="entry name" value="secB"/>
    <property type="match status" value="1"/>
</dbReference>
<dbReference type="Gene3D" id="3.10.420.10">
    <property type="entry name" value="SecB-like"/>
    <property type="match status" value="1"/>
</dbReference>
<comment type="subunit">
    <text evidence="5">Homotetramer, a dimer of dimers. One homotetramer interacts with 1 SecA dimer.</text>
</comment>
<organism evidence="6 7">
    <name type="scientific">Solimonas terrae</name>
    <dbReference type="NCBI Taxonomy" id="1396819"/>
    <lineage>
        <taxon>Bacteria</taxon>
        <taxon>Pseudomonadati</taxon>
        <taxon>Pseudomonadota</taxon>
        <taxon>Gammaproteobacteria</taxon>
        <taxon>Nevskiales</taxon>
        <taxon>Nevskiaceae</taxon>
        <taxon>Solimonas</taxon>
    </lineage>
</organism>
<comment type="subcellular location">
    <subcellularLocation>
        <location evidence="5">Cytoplasm</location>
    </subcellularLocation>
</comment>
<evidence type="ECO:0000313" key="6">
    <source>
        <dbReference type="EMBL" id="NGY05523.1"/>
    </source>
</evidence>
<dbReference type="GO" id="GO:0006457">
    <property type="term" value="P:protein folding"/>
    <property type="evidence" value="ECO:0007669"/>
    <property type="project" value="UniProtKB-UniRule"/>
</dbReference>
<dbReference type="GO" id="GO:0051082">
    <property type="term" value="F:unfolded protein binding"/>
    <property type="evidence" value="ECO:0007669"/>
    <property type="project" value="InterPro"/>
</dbReference>
<dbReference type="AlphaFoldDB" id="A0A6M2BTT9"/>
<accession>A0A6M2BTT9</accession>
<evidence type="ECO:0000256" key="2">
    <source>
        <dbReference type="ARBA" id="ARBA00022448"/>
    </source>
</evidence>
<keyword evidence="2 5" id="KW-0813">Transport</keyword>
<evidence type="ECO:0000256" key="5">
    <source>
        <dbReference type="HAMAP-Rule" id="MF_00821"/>
    </source>
</evidence>
<keyword evidence="5" id="KW-0143">Chaperone</keyword>
<evidence type="ECO:0000256" key="4">
    <source>
        <dbReference type="ARBA" id="ARBA00023010"/>
    </source>
</evidence>
<gene>
    <name evidence="5 6" type="primary">secB</name>
    <name evidence="6" type="ORF">G7Y85_12185</name>
</gene>
<keyword evidence="5" id="KW-0963">Cytoplasm</keyword>
<name>A0A6M2BTT9_9GAMM</name>
<dbReference type="GO" id="GO:0051262">
    <property type="term" value="P:protein tetramerization"/>
    <property type="evidence" value="ECO:0007669"/>
    <property type="project" value="InterPro"/>
</dbReference>
<dbReference type="HAMAP" id="MF_00821">
    <property type="entry name" value="SecB"/>
    <property type="match status" value="1"/>
</dbReference>